<sequence>MNRPKPRFLPPASSEASRRTTGLPLRLSLAASLGAALVFGGALPLATDARAAGSTAALGLGGSARLISEGPLEQGAYLAGIELALETGWHTYWRFPGDAGIPPLFDFSGSTNLRAAEVLYPVPEREDDGYSVSAVYHGGITLPLRVVPVNPAQPVELRIQATYGVCKDICVPRDDVLELALAPDERADKVSSLLIRRDLAGVPKPIPAEEAEGAYRLDLSEDGKSLLIGLTREGDTDVLDLFVEGPEGSFNRLPERITAPSGLAAAWSLPLRGLAKTDDGGTRLRLVLSTADGGLESLHVLEAGDLSRAP</sequence>
<dbReference type="Proteomes" id="UP001597327">
    <property type="component" value="Unassembled WGS sequence"/>
</dbReference>
<protein>
    <submittedName>
        <fullName evidence="2">Protein-disulfide reductase DsbD domain-containing protein</fullName>
    </submittedName>
</protein>
<dbReference type="EMBL" id="JBHUFA010000001">
    <property type="protein sequence ID" value="MFD1695277.1"/>
    <property type="molecule type" value="Genomic_DNA"/>
</dbReference>
<keyword evidence="3" id="KW-1185">Reference proteome</keyword>
<evidence type="ECO:0000259" key="1">
    <source>
        <dbReference type="Pfam" id="PF11412"/>
    </source>
</evidence>
<evidence type="ECO:0000313" key="2">
    <source>
        <dbReference type="EMBL" id="MFD1695277.1"/>
    </source>
</evidence>
<dbReference type="InterPro" id="IPR028250">
    <property type="entry name" value="DsbDN"/>
</dbReference>
<dbReference type="RefSeq" id="WP_149890973.1">
    <property type="nucleotide sequence ID" value="NZ_JBHUFA010000001.1"/>
</dbReference>
<accession>A0ABW4JT30</accession>
<feature type="domain" description="Thiol:disulfide interchange protein DsbD N-terminal" evidence="1">
    <location>
        <begin position="78"/>
        <end position="178"/>
    </location>
</feature>
<reference evidence="3" key="1">
    <citation type="journal article" date="2019" name="Int. J. Syst. Evol. Microbiol.">
        <title>The Global Catalogue of Microorganisms (GCM) 10K type strain sequencing project: providing services to taxonomists for standard genome sequencing and annotation.</title>
        <authorList>
            <consortium name="The Broad Institute Genomics Platform"/>
            <consortium name="The Broad Institute Genome Sequencing Center for Infectious Disease"/>
            <person name="Wu L."/>
            <person name="Ma J."/>
        </authorList>
    </citation>
    <scope>NUCLEOTIDE SEQUENCE [LARGE SCALE GENOMIC DNA]</scope>
    <source>
        <strain evidence="3">JCM 3369</strain>
    </source>
</reference>
<organism evidence="2 3">
    <name type="scientific">Roseibium aestuarii</name>
    <dbReference type="NCBI Taxonomy" id="2600299"/>
    <lineage>
        <taxon>Bacteria</taxon>
        <taxon>Pseudomonadati</taxon>
        <taxon>Pseudomonadota</taxon>
        <taxon>Alphaproteobacteria</taxon>
        <taxon>Hyphomicrobiales</taxon>
        <taxon>Stappiaceae</taxon>
        <taxon>Roseibium</taxon>
    </lineage>
</organism>
<gene>
    <name evidence="2" type="ORF">ACFSC7_07095</name>
</gene>
<dbReference type="Pfam" id="PF11412">
    <property type="entry name" value="DsbD_N"/>
    <property type="match status" value="1"/>
</dbReference>
<proteinExistence type="predicted"/>
<comment type="caution">
    <text evidence="2">The sequence shown here is derived from an EMBL/GenBank/DDBJ whole genome shotgun (WGS) entry which is preliminary data.</text>
</comment>
<name>A0ABW4JT30_9HYPH</name>
<evidence type="ECO:0000313" key="3">
    <source>
        <dbReference type="Proteomes" id="UP001597327"/>
    </source>
</evidence>